<feature type="domain" description="PDZ" evidence="9">
    <location>
        <begin position="8"/>
        <end position="90"/>
    </location>
</feature>
<dbReference type="InterPro" id="IPR050604">
    <property type="entry name" value="PDZ-LIM_domain"/>
</dbReference>
<keyword evidence="4 6" id="KW-0862">Zinc</keyword>
<protein>
    <submittedName>
        <fullName evidence="10">Uncharacterized protein, isoform B</fullName>
    </submittedName>
</protein>
<feature type="domain" description="LIM zinc-binding" evidence="8">
    <location>
        <begin position="719"/>
        <end position="774"/>
    </location>
</feature>
<dbReference type="InterPro" id="IPR001781">
    <property type="entry name" value="Znf_LIM"/>
</dbReference>
<keyword evidence="5 6" id="KW-0440">LIM domain</keyword>
<dbReference type="EMBL" id="CH963848">
    <property type="protein sequence ID" value="EDW73721.2"/>
    <property type="molecule type" value="Genomic_DNA"/>
</dbReference>
<feature type="domain" description="LIM zinc-binding" evidence="8">
    <location>
        <begin position="346"/>
        <end position="407"/>
    </location>
</feature>
<dbReference type="HOGENOM" id="CLU_001357_8_2_1"/>
<dbReference type="FunFam" id="2.10.110.10:FF:000073">
    <property type="entry name" value="Uncharacterized protein, isoform Z"/>
    <property type="match status" value="1"/>
</dbReference>
<reference evidence="10 11" key="1">
    <citation type="journal article" date="2007" name="Nature">
        <title>Evolution of genes and genomes on the Drosophila phylogeny.</title>
        <authorList>
            <consortium name="Drosophila 12 Genomes Consortium"/>
            <person name="Clark A.G."/>
            <person name="Eisen M.B."/>
            <person name="Smith D.R."/>
            <person name="Bergman C.M."/>
            <person name="Oliver B."/>
            <person name="Markow T.A."/>
            <person name="Kaufman T.C."/>
            <person name="Kellis M."/>
            <person name="Gelbart W."/>
            <person name="Iyer V.N."/>
            <person name="Pollard D.A."/>
            <person name="Sackton T.B."/>
            <person name="Larracuente A.M."/>
            <person name="Singh N.D."/>
            <person name="Abad J.P."/>
            <person name="Abt D.N."/>
            <person name="Adryan B."/>
            <person name="Aguade M."/>
            <person name="Akashi H."/>
            <person name="Anderson W.W."/>
            <person name="Aquadro C.F."/>
            <person name="Ardell D.H."/>
            <person name="Arguello R."/>
            <person name="Artieri C.G."/>
            <person name="Barbash D.A."/>
            <person name="Barker D."/>
            <person name="Barsanti P."/>
            <person name="Batterham P."/>
            <person name="Batzoglou S."/>
            <person name="Begun D."/>
            <person name="Bhutkar A."/>
            <person name="Blanco E."/>
            <person name="Bosak S.A."/>
            <person name="Bradley R.K."/>
            <person name="Brand A.D."/>
            <person name="Brent M.R."/>
            <person name="Brooks A.N."/>
            <person name="Brown R.H."/>
            <person name="Butlin R.K."/>
            <person name="Caggese C."/>
            <person name="Calvi B.R."/>
            <person name="Bernardo de Carvalho A."/>
            <person name="Caspi A."/>
            <person name="Castrezana S."/>
            <person name="Celniker S.E."/>
            <person name="Chang J.L."/>
            <person name="Chapple C."/>
            <person name="Chatterji S."/>
            <person name="Chinwalla A."/>
            <person name="Civetta A."/>
            <person name="Clifton S.W."/>
            <person name="Comeron J.M."/>
            <person name="Costello J.C."/>
            <person name="Coyne J.A."/>
            <person name="Daub J."/>
            <person name="David R.G."/>
            <person name="Delcher A.L."/>
            <person name="Delehaunty K."/>
            <person name="Do C.B."/>
            <person name="Ebling H."/>
            <person name="Edwards K."/>
            <person name="Eickbush T."/>
            <person name="Evans J.D."/>
            <person name="Filipski A."/>
            <person name="Findeiss S."/>
            <person name="Freyhult E."/>
            <person name="Fulton L."/>
            <person name="Fulton R."/>
            <person name="Garcia A.C."/>
            <person name="Gardiner A."/>
            <person name="Garfield D.A."/>
            <person name="Garvin B.E."/>
            <person name="Gibson G."/>
            <person name="Gilbert D."/>
            <person name="Gnerre S."/>
            <person name="Godfrey J."/>
            <person name="Good R."/>
            <person name="Gotea V."/>
            <person name="Gravely B."/>
            <person name="Greenberg A.J."/>
            <person name="Griffiths-Jones S."/>
            <person name="Gross S."/>
            <person name="Guigo R."/>
            <person name="Gustafson E.A."/>
            <person name="Haerty W."/>
            <person name="Hahn M.W."/>
            <person name="Halligan D.L."/>
            <person name="Halpern A.L."/>
            <person name="Halter G.M."/>
            <person name="Han M.V."/>
            <person name="Heger A."/>
            <person name="Hillier L."/>
            <person name="Hinrichs A.S."/>
            <person name="Holmes I."/>
            <person name="Hoskins R.A."/>
            <person name="Hubisz M.J."/>
            <person name="Hultmark D."/>
            <person name="Huntley M.A."/>
            <person name="Jaffe D.B."/>
            <person name="Jagadeeshan S."/>
            <person name="Jeck W.R."/>
            <person name="Johnson J."/>
            <person name="Jones C.D."/>
            <person name="Jordan W.C."/>
            <person name="Karpen G.H."/>
            <person name="Kataoka E."/>
            <person name="Keightley P.D."/>
            <person name="Kheradpour P."/>
            <person name="Kirkness E.F."/>
            <person name="Koerich L.B."/>
            <person name="Kristiansen K."/>
            <person name="Kudrna D."/>
            <person name="Kulathinal R.J."/>
            <person name="Kumar S."/>
            <person name="Kwok R."/>
            <person name="Lander E."/>
            <person name="Langley C.H."/>
            <person name="Lapoint R."/>
            <person name="Lazzaro B.P."/>
            <person name="Lee S.J."/>
            <person name="Levesque L."/>
            <person name="Li R."/>
            <person name="Lin C.F."/>
            <person name="Lin M.F."/>
            <person name="Lindblad-Toh K."/>
            <person name="Llopart A."/>
            <person name="Long M."/>
            <person name="Low L."/>
            <person name="Lozovsky E."/>
            <person name="Lu J."/>
            <person name="Luo M."/>
            <person name="Machado C.A."/>
            <person name="Makalowski W."/>
            <person name="Marzo M."/>
            <person name="Matsuda M."/>
            <person name="Matzkin L."/>
            <person name="McAllister B."/>
            <person name="McBride C.S."/>
            <person name="McKernan B."/>
            <person name="McKernan K."/>
            <person name="Mendez-Lago M."/>
            <person name="Minx P."/>
            <person name="Mollenhauer M.U."/>
            <person name="Montooth K."/>
            <person name="Mount S.M."/>
            <person name="Mu X."/>
            <person name="Myers E."/>
            <person name="Negre B."/>
            <person name="Newfeld S."/>
            <person name="Nielsen R."/>
            <person name="Noor M.A."/>
            <person name="O'Grady P."/>
            <person name="Pachter L."/>
            <person name="Papaceit M."/>
            <person name="Parisi M.J."/>
            <person name="Parisi M."/>
            <person name="Parts L."/>
            <person name="Pedersen J.S."/>
            <person name="Pesole G."/>
            <person name="Phillippy A.M."/>
            <person name="Ponting C.P."/>
            <person name="Pop M."/>
            <person name="Porcelli D."/>
            <person name="Powell J.R."/>
            <person name="Prohaska S."/>
            <person name="Pruitt K."/>
            <person name="Puig M."/>
            <person name="Quesneville H."/>
            <person name="Ram K.R."/>
            <person name="Rand D."/>
            <person name="Rasmussen M.D."/>
            <person name="Reed L.K."/>
            <person name="Reenan R."/>
            <person name="Reily A."/>
            <person name="Remington K.A."/>
            <person name="Rieger T.T."/>
            <person name="Ritchie M.G."/>
            <person name="Robin C."/>
            <person name="Rogers Y.H."/>
            <person name="Rohde C."/>
            <person name="Rozas J."/>
            <person name="Rubenfield M.J."/>
            <person name="Ruiz A."/>
            <person name="Russo S."/>
            <person name="Salzberg S.L."/>
            <person name="Sanchez-Gracia A."/>
            <person name="Saranga D.J."/>
            <person name="Sato H."/>
            <person name="Schaeffer S.W."/>
            <person name="Schatz M.C."/>
            <person name="Schlenke T."/>
            <person name="Schwartz R."/>
            <person name="Segarra C."/>
            <person name="Singh R.S."/>
            <person name="Sirot L."/>
            <person name="Sirota M."/>
            <person name="Sisneros N.B."/>
            <person name="Smith C.D."/>
            <person name="Smith T.F."/>
            <person name="Spieth J."/>
            <person name="Stage D.E."/>
            <person name="Stark A."/>
            <person name="Stephan W."/>
            <person name="Strausberg R.L."/>
            <person name="Strempel S."/>
            <person name="Sturgill D."/>
            <person name="Sutton G."/>
            <person name="Sutton G.G."/>
            <person name="Tao W."/>
            <person name="Teichmann S."/>
            <person name="Tobari Y.N."/>
            <person name="Tomimura Y."/>
            <person name="Tsolas J.M."/>
            <person name="Valente V.L."/>
            <person name="Venter E."/>
            <person name="Venter J.C."/>
            <person name="Vicario S."/>
            <person name="Vieira F.G."/>
            <person name="Vilella A.J."/>
            <person name="Villasante A."/>
            <person name="Walenz B."/>
            <person name="Wang J."/>
            <person name="Wasserman M."/>
            <person name="Watts T."/>
            <person name="Wilson D."/>
            <person name="Wilson R.K."/>
            <person name="Wing R.A."/>
            <person name="Wolfner M.F."/>
            <person name="Wong A."/>
            <person name="Wong G.K."/>
            <person name="Wu C.I."/>
            <person name="Wu G."/>
            <person name="Yamamoto D."/>
            <person name="Yang H.P."/>
            <person name="Yang S.P."/>
            <person name="Yorke J.A."/>
            <person name="Yoshida K."/>
            <person name="Zdobnov E."/>
            <person name="Zhang P."/>
            <person name="Zhang Y."/>
            <person name="Zimin A.V."/>
            <person name="Baldwin J."/>
            <person name="Abdouelleil A."/>
            <person name="Abdulkadir J."/>
            <person name="Abebe A."/>
            <person name="Abera B."/>
            <person name="Abreu J."/>
            <person name="Acer S.C."/>
            <person name="Aftuck L."/>
            <person name="Alexander A."/>
            <person name="An P."/>
            <person name="Anderson E."/>
            <person name="Anderson S."/>
            <person name="Arachi H."/>
            <person name="Azer M."/>
            <person name="Bachantsang P."/>
            <person name="Barry A."/>
            <person name="Bayul T."/>
            <person name="Berlin A."/>
            <person name="Bessette D."/>
            <person name="Bloom T."/>
            <person name="Blye J."/>
            <person name="Boguslavskiy L."/>
            <person name="Bonnet C."/>
            <person name="Boukhgalter B."/>
            <person name="Bourzgui I."/>
            <person name="Brown A."/>
            <person name="Cahill P."/>
            <person name="Channer S."/>
            <person name="Cheshatsang Y."/>
            <person name="Chuda L."/>
            <person name="Citroen M."/>
            <person name="Collymore A."/>
            <person name="Cooke P."/>
            <person name="Costello M."/>
            <person name="D'Aco K."/>
            <person name="Daza R."/>
            <person name="De Haan G."/>
            <person name="DeGray S."/>
            <person name="DeMaso C."/>
            <person name="Dhargay N."/>
            <person name="Dooley K."/>
            <person name="Dooley E."/>
            <person name="Doricent M."/>
            <person name="Dorje P."/>
            <person name="Dorjee K."/>
            <person name="Dupes A."/>
            <person name="Elong R."/>
            <person name="Falk J."/>
            <person name="Farina A."/>
            <person name="Faro S."/>
            <person name="Ferguson D."/>
            <person name="Fisher S."/>
            <person name="Foley C.D."/>
            <person name="Franke A."/>
            <person name="Friedrich D."/>
            <person name="Gadbois L."/>
            <person name="Gearin G."/>
            <person name="Gearin C.R."/>
            <person name="Giannoukos G."/>
            <person name="Goode T."/>
            <person name="Graham J."/>
            <person name="Grandbois E."/>
            <person name="Grewal S."/>
            <person name="Gyaltsen K."/>
            <person name="Hafez N."/>
            <person name="Hagos B."/>
            <person name="Hall J."/>
            <person name="Henson C."/>
            <person name="Hollinger A."/>
            <person name="Honan T."/>
            <person name="Huard M.D."/>
            <person name="Hughes L."/>
            <person name="Hurhula B."/>
            <person name="Husby M.E."/>
            <person name="Kamat A."/>
            <person name="Kanga B."/>
            <person name="Kashin S."/>
            <person name="Khazanovich D."/>
            <person name="Kisner P."/>
            <person name="Lance K."/>
            <person name="Lara M."/>
            <person name="Lee W."/>
            <person name="Lennon N."/>
            <person name="Letendre F."/>
            <person name="LeVine R."/>
            <person name="Lipovsky A."/>
            <person name="Liu X."/>
            <person name="Liu J."/>
            <person name="Liu S."/>
            <person name="Lokyitsang T."/>
            <person name="Lokyitsang Y."/>
            <person name="Lubonja R."/>
            <person name="Lui A."/>
            <person name="MacDonald P."/>
            <person name="Magnisalis V."/>
            <person name="Maru K."/>
            <person name="Matthews C."/>
            <person name="McCusker W."/>
            <person name="McDonough S."/>
            <person name="Mehta T."/>
            <person name="Meldrim J."/>
            <person name="Meneus L."/>
            <person name="Mihai O."/>
            <person name="Mihalev A."/>
            <person name="Mihova T."/>
            <person name="Mittelman R."/>
            <person name="Mlenga V."/>
            <person name="Montmayeur A."/>
            <person name="Mulrain L."/>
            <person name="Navidi A."/>
            <person name="Naylor J."/>
            <person name="Negash T."/>
            <person name="Nguyen T."/>
            <person name="Nguyen N."/>
            <person name="Nicol R."/>
            <person name="Norbu C."/>
            <person name="Norbu N."/>
            <person name="Novod N."/>
            <person name="O'Neill B."/>
            <person name="Osman S."/>
            <person name="Markiewicz E."/>
            <person name="Oyono O.L."/>
            <person name="Patti C."/>
            <person name="Phunkhang P."/>
            <person name="Pierre F."/>
            <person name="Priest M."/>
            <person name="Raghuraman S."/>
            <person name="Rege F."/>
            <person name="Reyes R."/>
            <person name="Rise C."/>
            <person name="Rogov P."/>
            <person name="Ross K."/>
            <person name="Ryan E."/>
            <person name="Settipalli S."/>
            <person name="Shea T."/>
            <person name="Sherpa N."/>
            <person name="Shi L."/>
            <person name="Shih D."/>
            <person name="Sparrow T."/>
            <person name="Spaulding J."/>
            <person name="Stalker J."/>
            <person name="Stange-Thomann N."/>
            <person name="Stavropoulos S."/>
            <person name="Stone C."/>
            <person name="Strader C."/>
            <person name="Tesfaye S."/>
            <person name="Thomson T."/>
            <person name="Thoulutsang Y."/>
            <person name="Thoulutsang D."/>
            <person name="Topham K."/>
            <person name="Topping I."/>
            <person name="Tsamla T."/>
            <person name="Vassiliev H."/>
            <person name="Vo A."/>
            <person name="Wangchuk T."/>
            <person name="Wangdi T."/>
            <person name="Weiand M."/>
            <person name="Wilkinson J."/>
            <person name="Wilson A."/>
            <person name="Yadav S."/>
            <person name="Young G."/>
            <person name="Yu Q."/>
            <person name="Zembek L."/>
            <person name="Zhong D."/>
            <person name="Zimmer A."/>
            <person name="Zwirko Z."/>
            <person name="Jaffe D.B."/>
            <person name="Alvarez P."/>
            <person name="Brockman W."/>
            <person name="Butler J."/>
            <person name="Chin C."/>
            <person name="Gnerre S."/>
            <person name="Grabherr M."/>
            <person name="Kleber M."/>
            <person name="Mauceli E."/>
            <person name="MacCallum I."/>
        </authorList>
    </citation>
    <scope>NUCLEOTIDE SEQUENCE [LARGE SCALE GENOMIC DNA]</scope>
    <source>
        <strain evidence="11">Tucson 14030-0811.24</strain>
    </source>
</reference>
<dbReference type="SMART" id="SM00228">
    <property type="entry name" value="PDZ"/>
    <property type="match status" value="1"/>
</dbReference>
<evidence type="ECO:0000256" key="7">
    <source>
        <dbReference type="SAM" id="MobiDB-lite"/>
    </source>
</evidence>
<dbReference type="AlphaFoldDB" id="B4MNN2"/>
<dbReference type="PROSITE" id="PS50023">
    <property type="entry name" value="LIM_DOMAIN_2"/>
    <property type="match status" value="3"/>
</dbReference>
<dbReference type="Proteomes" id="UP000007798">
    <property type="component" value="Unassembled WGS sequence"/>
</dbReference>
<evidence type="ECO:0000256" key="2">
    <source>
        <dbReference type="ARBA" id="ARBA00022490"/>
    </source>
</evidence>
<dbReference type="PROSITE" id="PS00478">
    <property type="entry name" value="LIM_DOMAIN_1"/>
    <property type="match status" value="1"/>
</dbReference>
<evidence type="ECO:0000256" key="1">
    <source>
        <dbReference type="ARBA" id="ARBA00004496"/>
    </source>
</evidence>
<dbReference type="GO" id="GO:0051371">
    <property type="term" value="F:muscle alpha-actinin binding"/>
    <property type="evidence" value="ECO:0007669"/>
    <property type="project" value="TreeGrafter"/>
</dbReference>
<dbReference type="InterPro" id="IPR006643">
    <property type="entry name" value="Zasp-like_motif"/>
</dbReference>
<dbReference type="Pfam" id="PF15936">
    <property type="entry name" value="DUF4749"/>
    <property type="match status" value="1"/>
</dbReference>
<dbReference type="SMART" id="SM00132">
    <property type="entry name" value="LIM"/>
    <property type="match status" value="4"/>
</dbReference>
<dbReference type="SMR" id="B4MNN2"/>
<dbReference type="CDD" id="cd09455">
    <property type="entry name" value="LIM1_Enigma_like_1"/>
    <property type="match status" value="1"/>
</dbReference>
<dbReference type="GO" id="GO:0061061">
    <property type="term" value="P:muscle structure development"/>
    <property type="evidence" value="ECO:0007669"/>
    <property type="project" value="TreeGrafter"/>
</dbReference>
<dbReference type="GO" id="GO:0031941">
    <property type="term" value="C:filamentous actin"/>
    <property type="evidence" value="ECO:0007669"/>
    <property type="project" value="TreeGrafter"/>
</dbReference>
<dbReference type="GO" id="GO:0001725">
    <property type="term" value="C:stress fiber"/>
    <property type="evidence" value="ECO:0007669"/>
    <property type="project" value="TreeGrafter"/>
</dbReference>
<dbReference type="Pfam" id="PF00595">
    <property type="entry name" value="PDZ"/>
    <property type="match status" value="1"/>
</dbReference>
<dbReference type="GO" id="GO:0003779">
    <property type="term" value="F:actin binding"/>
    <property type="evidence" value="ECO:0007669"/>
    <property type="project" value="TreeGrafter"/>
</dbReference>
<dbReference type="InterPro" id="IPR036034">
    <property type="entry name" value="PDZ_sf"/>
</dbReference>
<feature type="compositionally biased region" description="Low complexity" evidence="7">
    <location>
        <begin position="282"/>
        <end position="300"/>
    </location>
</feature>
<proteinExistence type="predicted"/>
<keyword evidence="11" id="KW-1185">Reference proteome</keyword>
<dbReference type="InterPro" id="IPR001478">
    <property type="entry name" value="PDZ"/>
</dbReference>
<dbReference type="CDD" id="cd23068">
    <property type="entry name" value="PDZ_ZASP52-like"/>
    <property type="match status" value="1"/>
</dbReference>
<dbReference type="PANTHER" id="PTHR24214:SF38">
    <property type="entry name" value="PDZ AND LIM DOMAIN PROTEIN ZASP-RELATED"/>
    <property type="match status" value="1"/>
</dbReference>
<dbReference type="FunFam" id="2.10.110.10:FF:000069">
    <property type="entry name" value="Uncharacterized protein, isoform Z"/>
    <property type="match status" value="1"/>
</dbReference>
<evidence type="ECO:0000256" key="3">
    <source>
        <dbReference type="ARBA" id="ARBA00022723"/>
    </source>
</evidence>
<dbReference type="Pfam" id="PF00412">
    <property type="entry name" value="LIM"/>
    <property type="match status" value="4"/>
</dbReference>
<name>B4MNN2_DROWI</name>
<feature type="compositionally biased region" description="Low complexity" evidence="7">
    <location>
        <begin position="473"/>
        <end position="488"/>
    </location>
</feature>
<sequence>MSQPQLLQIKLSRFDAQPWGFRLQGGVDFAQPLLVQKVNAGSLSEQAGLLPGDAVIKINEVDVFNFRHKDAQDIVVRSGNNFVITVQRGGSTWRPHVTPTGNVPQPNSPYLQTVTKTSLAHQQQDSQHIGCGYNNSARPFANGGGDGGVKSIVNKQYNTPVGIYSDESIAETLSAQAEVLAGGVLGVNFKKNEKEYQADRSEVLKFLREEETGQSTPEPHSPANFYWTQSHAIGGNERRTPLPTQLQRQDERIGTNLQSNTLAPAATHRPSLPVAKQAGPEGNENTTGQQQQQQQPQQEQPDPRIIVMPICPVLQSDEYKADMEAAAAALASDAGAVRPLSASGHPACQLCGVGIVGVFVRIKDKNLHVECFKCATCGTSLKNQGYYNFNNKLYCDIHAKLAAQNNPPAGTEGYVPVPIKPNTKLSANTISSALNSHGYGSNGYANGNSTPTPAPVSAPVNQGYARPYGAAAPKSPVSYPPQQQQQSPRPAPIPAGNPYATLPRSNVGQQAPAPAPAPGPTVAPVTKSIIAAATATPPSTSSTAPAVFPPNLSDLNLNSNVTDTSVGGGKNGAFGATSAPKRGRGILNKAAGPGVRIPLCNSCNVQIRGPFITALGRIWCPDHFICVNGNCRRPLQDIGFVEEKGDLYCEYCFEKYLAPQCSKCAGKIKGDCLNAIGKHFHPECFTCGQCGKIFGNRPFFLEDGNAYCEADWNELFTTKCFACGFPVEAGDRWVEALNHNYHSQCFNCTFCKQNLEGQSFYNKGGRPFCKNHAR</sequence>
<feature type="region of interest" description="Disordered" evidence="7">
    <location>
        <begin position="260"/>
        <end position="304"/>
    </location>
</feature>
<dbReference type="GO" id="GO:0046872">
    <property type="term" value="F:metal ion binding"/>
    <property type="evidence" value="ECO:0007669"/>
    <property type="project" value="UniProtKB-KW"/>
</dbReference>
<accession>B4MNN2</accession>
<dbReference type="GO" id="GO:0030036">
    <property type="term" value="P:actin cytoskeleton organization"/>
    <property type="evidence" value="ECO:0007669"/>
    <property type="project" value="TreeGrafter"/>
</dbReference>
<organism evidence="10 11">
    <name type="scientific">Drosophila willistoni</name>
    <name type="common">Fruit fly</name>
    <dbReference type="NCBI Taxonomy" id="7260"/>
    <lineage>
        <taxon>Eukaryota</taxon>
        <taxon>Metazoa</taxon>
        <taxon>Ecdysozoa</taxon>
        <taxon>Arthropoda</taxon>
        <taxon>Hexapoda</taxon>
        <taxon>Insecta</taxon>
        <taxon>Pterygota</taxon>
        <taxon>Neoptera</taxon>
        <taxon>Endopterygota</taxon>
        <taxon>Diptera</taxon>
        <taxon>Brachycera</taxon>
        <taxon>Muscomorpha</taxon>
        <taxon>Ephydroidea</taxon>
        <taxon>Drosophilidae</taxon>
        <taxon>Drosophila</taxon>
        <taxon>Sophophora</taxon>
    </lineage>
</organism>
<evidence type="ECO:0000256" key="6">
    <source>
        <dbReference type="PROSITE-ProRule" id="PRU00125"/>
    </source>
</evidence>
<dbReference type="SUPFAM" id="SSF57716">
    <property type="entry name" value="Glucocorticoid receptor-like (DNA-binding domain)"/>
    <property type="match status" value="5"/>
</dbReference>
<dbReference type="FunFam" id="2.10.110.10:FF:000067">
    <property type="entry name" value="Uncharacterized protein, isoform Z"/>
    <property type="match status" value="1"/>
</dbReference>
<feature type="region of interest" description="Disordered" evidence="7">
    <location>
        <begin position="442"/>
        <end position="521"/>
    </location>
</feature>
<dbReference type="GO" id="GO:0005912">
    <property type="term" value="C:adherens junction"/>
    <property type="evidence" value="ECO:0007669"/>
    <property type="project" value="TreeGrafter"/>
</dbReference>
<dbReference type="CDD" id="cd08368">
    <property type="entry name" value="LIM"/>
    <property type="match status" value="1"/>
</dbReference>
<evidence type="ECO:0000256" key="4">
    <source>
        <dbReference type="ARBA" id="ARBA00022833"/>
    </source>
</evidence>
<dbReference type="SMART" id="SM00735">
    <property type="entry name" value="ZM"/>
    <property type="match status" value="1"/>
</dbReference>
<dbReference type="SUPFAM" id="SSF50156">
    <property type="entry name" value="PDZ domain-like"/>
    <property type="match status" value="1"/>
</dbReference>
<dbReference type="InterPro" id="IPR031847">
    <property type="entry name" value="PDLI1-4/Zasp-like_mid"/>
</dbReference>
<dbReference type="FunFam" id="2.10.110.10:FF:000060">
    <property type="entry name" value="Uncharacterized protein, isoform Z"/>
    <property type="match status" value="1"/>
</dbReference>
<dbReference type="PROSITE" id="PS50106">
    <property type="entry name" value="PDZ"/>
    <property type="match status" value="1"/>
</dbReference>
<dbReference type="GO" id="GO:0007507">
    <property type="term" value="P:heart development"/>
    <property type="evidence" value="ECO:0007669"/>
    <property type="project" value="TreeGrafter"/>
</dbReference>
<dbReference type="Gene3D" id="2.30.42.10">
    <property type="match status" value="1"/>
</dbReference>
<dbReference type="PANTHER" id="PTHR24214">
    <property type="entry name" value="PDZ AND LIM DOMAIN PROTEIN ZASP"/>
    <property type="match status" value="1"/>
</dbReference>
<comment type="subcellular location">
    <subcellularLocation>
        <location evidence="1">Cytoplasm</location>
    </subcellularLocation>
</comment>
<keyword evidence="3 6" id="KW-0479">Metal-binding</keyword>
<evidence type="ECO:0000259" key="9">
    <source>
        <dbReference type="PROSITE" id="PS50106"/>
    </source>
</evidence>
<evidence type="ECO:0000256" key="5">
    <source>
        <dbReference type="ARBA" id="ARBA00023038"/>
    </source>
</evidence>
<dbReference type="CDD" id="cd09360">
    <property type="entry name" value="LIM_ALP_like"/>
    <property type="match status" value="1"/>
</dbReference>
<keyword evidence="2" id="KW-0963">Cytoplasm</keyword>
<dbReference type="GO" id="GO:0030018">
    <property type="term" value="C:Z disc"/>
    <property type="evidence" value="ECO:0007669"/>
    <property type="project" value="TreeGrafter"/>
</dbReference>
<dbReference type="CDD" id="cd09461">
    <property type="entry name" value="LIM3_Enigma_like_1"/>
    <property type="match status" value="1"/>
</dbReference>
<dbReference type="OrthoDB" id="5911912at2759"/>
<evidence type="ECO:0000259" key="8">
    <source>
        <dbReference type="PROSITE" id="PS50023"/>
    </source>
</evidence>
<gene>
    <name evidence="10" type="primary">Dwil\GK19612</name>
    <name evidence="10" type="ORF">Dwil_GK19612</name>
</gene>
<dbReference type="FunFam" id="2.30.42.10:FF:000118">
    <property type="entry name" value="Uncharacterized protein, isoform Z"/>
    <property type="match status" value="1"/>
</dbReference>
<evidence type="ECO:0000313" key="11">
    <source>
        <dbReference type="Proteomes" id="UP000007798"/>
    </source>
</evidence>
<evidence type="ECO:0000313" key="10">
    <source>
        <dbReference type="EMBL" id="EDW73721.2"/>
    </source>
</evidence>
<dbReference type="Gene3D" id="2.10.110.10">
    <property type="entry name" value="Cysteine Rich Protein"/>
    <property type="match status" value="4"/>
</dbReference>
<feature type="domain" description="LIM zinc-binding" evidence="8">
    <location>
        <begin position="659"/>
        <end position="718"/>
    </location>
</feature>